<dbReference type="Proteomes" id="UP000252355">
    <property type="component" value="Unassembled WGS sequence"/>
</dbReference>
<evidence type="ECO:0000313" key="2">
    <source>
        <dbReference type="Proteomes" id="UP000252355"/>
    </source>
</evidence>
<dbReference type="EMBL" id="QOQW01000005">
    <property type="protein sequence ID" value="RCK80681.1"/>
    <property type="molecule type" value="Genomic_DNA"/>
</dbReference>
<accession>A0A367ZTL5</accession>
<sequence>MTEPPTTVPVAEQLPLRGGLTLSRDRYFEVQAAAEALFGQPDLMLPAKVVGVHQLVLRLSRGQPPPSADDLRAAIRQAAQGGSEHKARLVMGIFLSTALPFSGNSIPQGGFGLMMAMLAGVAKQAAGIGSVTIGRWGVTVGVAAVQAVEVAPVQAAVDERLATFWREQMAAGWLLRYGTLFRGAGLLAIGTGLAQWLLRAAAVAAGRPPDTADLERALEFLREEMVRPGAGFRLALEGTFSAVFDSLLDSPALVASLATFAR</sequence>
<comment type="caution">
    <text evidence="1">The sequence shown here is derived from an EMBL/GenBank/DDBJ whole genome shotgun (WGS) entry which is preliminary data.</text>
</comment>
<proteinExistence type="predicted"/>
<name>A0A367ZTL5_9BACT</name>
<reference evidence="1 2" key="1">
    <citation type="submission" date="2018-05" db="EMBL/GenBank/DDBJ databases">
        <title>A metagenomic window into the 2 km-deep terrestrial subsurface aquifer revealed taxonomically and functionally diverse microbial community comprising novel uncultured bacterial lineages.</title>
        <authorList>
            <person name="Kadnikov V.V."/>
            <person name="Mardanov A.V."/>
            <person name="Beletsky A.V."/>
            <person name="Banks D."/>
            <person name="Pimenov N.V."/>
            <person name="Frank Y.A."/>
            <person name="Karnachuk O.V."/>
            <person name="Ravin N.V."/>
        </authorList>
    </citation>
    <scope>NUCLEOTIDE SEQUENCE [LARGE SCALE GENOMIC DNA]</scope>
    <source>
        <strain evidence="1">BY5</strain>
    </source>
</reference>
<evidence type="ECO:0000313" key="1">
    <source>
        <dbReference type="EMBL" id="RCK80681.1"/>
    </source>
</evidence>
<protein>
    <submittedName>
        <fullName evidence="1">Uncharacterized protein</fullName>
    </submittedName>
</protein>
<dbReference type="AlphaFoldDB" id="A0A367ZTL5"/>
<organism evidence="1 2">
    <name type="scientific">Candidatus Ozemobacter sibiricus</name>
    <dbReference type="NCBI Taxonomy" id="2268124"/>
    <lineage>
        <taxon>Bacteria</taxon>
        <taxon>Candidatus Ozemobacteria</taxon>
        <taxon>Candidatus Ozemobacterales</taxon>
        <taxon>Candidatus Ozemobacteraceae</taxon>
        <taxon>Candidatus Ozemobacter</taxon>
    </lineage>
</organism>
<gene>
    <name evidence="1" type="ORF">OZSIB_2994</name>
</gene>